<comment type="caution">
    <text evidence="10">The sequence shown here is derived from an EMBL/GenBank/DDBJ whole genome shotgun (WGS) entry which is preliminary data.</text>
</comment>
<dbReference type="Pfam" id="PF00528">
    <property type="entry name" value="BPD_transp_1"/>
    <property type="match status" value="1"/>
</dbReference>
<dbReference type="PANTHER" id="PTHR43386:SF1">
    <property type="entry name" value="D,D-DIPEPTIDE TRANSPORT SYSTEM PERMEASE PROTEIN DDPC-RELATED"/>
    <property type="match status" value="1"/>
</dbReference>
<comment type="subcellular location">
    <subcellularLocation>
        <location evidence="1 8">Cell membrane</location>
        <topology evidence="1 8">Multi-pass membrane protein</topology>
    </subcellularLocation>
</comment>
<accession>A0ABS8I0A8</accession>
<dbReference type="InterPro" id="IPR053385">
    <property type="entry name" value="ABC_transport_permease"/>
</dbReference>
<keyword evidence="3" id="KW-1003">Cell membrane</keyword>
<evidence type="ECO:0000313" key="11">
    <source>
        <dbReference type="Proteomes" id="UP001165492"/>
    </source>
</evidence>
<keyword evidence="4 8" id="KW-0812">Transmembrane</keyword>
<keyword evidence="5 8" id="KW-1133">Transmembrane helix</keyword>
<dbReference type="RefSeq" id="WP_229536775.1">
    <property type="nucleotide sequence ID" value="NZ_JAJHJB010000041.1"/>
</dbReference>
<dbReference type="Gene3D" id="1.10.3720.10">
    <property type="entry name" value="MetI-like"/>
    <property type="match status" value="1"/>
</dbReference>
<feature type="transmembrane region" description="Helical" evidence="8">
    <location>
        <begin position="114"/>
        <end position="138"/>
    </location>
</feature>
<gene>
    <name evidence="10" type="ORF">LMF89_21105</name>
</gene>
<dbReference type="InterPro" id="IPR050366">
    <property type="entry name" value="BP-dependent_transpt_permease"/>
</dbReference>
<evidence type="ECO:0000256" key="2">
    <source>
        <dbReference type="ARBA" id="ARBA00022448"/>
    </source>
</evidence>
<dbReference type="PROSITE" id="PS50928">
    <property type="entry name" value="ABC_TM1"/>
    <property type="match status" value="1"/>
</dbReference>
<feature type="transmembrane region" description="Helical" evidence="8">
    <location>
        <begin position="69"/>
        <end position="93"/>
    </location>
</feature>
<feature type="transmembrane region" description="Helical" evidence="8">
    <location>
        <begin position="7"/>
        <end position="26"/>
    </location>
</feature>
<evidence type="ECO:0000259" key="9">
    <source>
        <dbReference type="PROSITE" id="PS50928"/>
    </source>
</evidence>
<evidence type="ECO:0000256" key="8">
    <source>
        <dbReference type="RuleBase" id="RU363032"/>
    </source>
</evidence>
<feature type="transmembrane region" description="Helical" evidence="8">
    <location>
        <begin position="228"/>
        <end position="253"/>
    </location>
</feature>
<dbReference type="NCBIfam" id="NF045474">
    <property type="entry name" value="Opp2C"/>
    <property type="match status" value="1"/>
</dbReference>
<proteinExistence type="inferred from homology"/>
<evidence type="ECO:0000256" key="5">
    <source>
        <dbReference type="ARBA" id="ARBA00022989"/>
    </source>
</evidence>
<organism evidence="10 11">
    <name type="scientific">Pelosinus baikalensis</name>
    <dbReference type="NCBI Taxonomy" id="2892015"/>
    <lineage>
        <taxon>Bacteria</taxon>
        <taxon>Bacillati</taxon>
        <taxon>Bacillota</taxon>
        <taxon>Negativicutes</taxon>
        <taxon>Selenomonadales</taxon>
        <taxon>Sporomusaceae</taxon>
        <taxon>Pelosinus</taxon>
    </lineage>
</organism>
<protein>
    <submittedName>
        <fullName evidence="10">ABC transporter permease subunit</fullName>
    </submittedName>
</protein>
<dbReference type="Proteomes" id="UP001165492">
    <property type="component" value="Unassembled WGS sequence"/>
</dbReference>
<dbReference type="EMBL" id="JAJHJB010000041">
    <property type="protein sequence ID" value="MCC5467837.1"/>
    <property type="molecule type" value="Genomic_DNA"/>
</dbReference>
<keyword evidence="2 8" id="KW-0813">Transport</keyword>
<evidence type="ECO:0000256" key="4">
    <source>
        <dbReference type="ARBA" id="ARBA00022692"/>
    </source>
</evidence>
<dbReference type="InterPro" id="IPR000515">
    <property type="entry name" value="MetI-like"/>
</dbReference>
<evidence type="ECO:0000256" key="6">
    <source>
        <dbReference type="ARBA" id="ARBA00023136"/>
    </source>
</evidence>
<name>A0ABS8I0A8_9FIRM</name>
<evidence type="ECO:0000256" key="7">
    <source>
        <dbReference type="ARBA" id="ARBA00024202"/>
    </source>
</evidence>
<keyword evidence="11" id="KW-1185">Reference proteome</keyword>
<dbReference type="PANTHER" id="PTHR43386">
    <property type="entry name" value="OLIGOPEPTIDE TRANSPORT SYSTEM PERMEASE PROTEIN APPC"/>
    <property type="match status" value="1"/>
</dbReference>
<dbReference type="CDD" id="cd06261">
    <property type="entry name" value="TM_PBP2"/>
    <property type="match status" value="1"/>
</dbReference>
<comment type="similarity">
    <text evidence="7">Belongs to the binding-protein-dependent transport system permease family. OppBC subfamily.</text>
</comment>
<keyword evidence="6 8" id="KW-0472">Membrane</keyword>
<reference evidence="10" key="1">
    <citation type="submission" date="2021-11" db="EMBL/GenBank/DDBJ databases">
        <title>Description of a new species Pelosinus isolated from the bottom sediments of Lake Baikal.</title>
        <authorList>
            <person name="Zakharyuk A."/>
        </authorList>
    </citation>
    <scope>NUCLEOTIDE SEQUENCE</scope>
    <source>
        <strain evidence="10">Bkl1</strain>
    </source>
</reference>
<feature type="domain" description="ABC transmembrane type-1" evidence="9">
    <location>
        <begin position="65"/>
        <end position="254"/>
    </location>
</feature>
<dbReference type="InterPro" id="IPR035906">
    <property type="entry name" value="MetI-like_sf"/>
</dbReference>
<evidence type="ECO:0000256" key="3">
    <source>
        <dbReference type="ARBA" id="ARBA00022475"/>
    </source>
</evidence>
<feature type="transmembrane region" description="Helical" evidence="8">
    <location>
        <begin position="186"/>
        <end position="208"/>
    </location>
</feature>
<evidence type="ECO:0000313" key="10">
    <source>
        <dbReference type="EMBL" id="MCC5467837.1"/>
    </source>
</evidence>
<evidence type="ECO:0000256" key="1">
    <source>
        <dbReference type="ARBA" id="ARBA00004651"/>
    </source>
</evidence>
<dbReference type="SUPFAM" id="SSF161098">
    <property type="entry name" value="MetI-like"/>
    <property type="match status" value="1"/>
</dbReference>
<sequence>MIQKTSWGVWLTVIFMLIILFGPWIAPMDPNVVDLSKRLQLPSAEHWLGTDQLGRDQLSRILTGGQMTVGISLMALGLSIMVGVPIGLFAGYLGGRVDWALMRLVDAFMAFPEYIVAIVISGLLGAGFFNLMFAILIVKWVGYARLVRSVVLQEKSKDYLLVAKISGAGSYTTLRRHLIPHVIGPVLALATLDIGKVILLVASLSYIGLGVQPPHPEWGSMLNEGRAYFTQASYLMIVPGMAIFLVVFVMNLLGNRLVEKIGSDRQEEGRDGITECS</sequence>